<proteinExistence type="inferred from homology"/>
<dbReference type="PROSITE" id="PS51353">
    <property type="entry name" value="ARSC"/>
    <property type="match status" value="1"/>
</dbReference>
<dbReference type="AlphaFoldDB" id="A0A0U1PWY6"/>
<dbReference type="NCBIfam" id="TIGR01617">
    <property type="entry name" value="arsC_related"/>
    <property type="match status" value="1"/>
</dbReference>
<name>A0A0U1PWY6_9BURK</name>
<dbReference type="Pfam" id="PF03960">
    <property type="entry name" value="ArsC"/>
    <property type="match status" value="1"/>
</dbReference>
<dbReference type="SUPFAM" id="SSF52833">
    <property type="entry name" value="Thioredoxin-like"/>
    <property type="match status" value="1"/>
</dbReference>
<dbReference type="InterPro" id="IPR006504">
    <property type="entry name" value="Tscrpt_reg_Spx/MgsR"/>
</dbReference>
<reference evidence="3 4" key="1">
    <citation type="submission" date="2015-05" db="EMBL/GenBank/DDBJ databases">
        <title>Draft genome sequence of Lampropedia sp. CT6, isolated from the microbial mat of a hot water spring, located at Manikaran, India.</title>
        <authorList>
            <person name="Tripathi C."/>
            <person name="Rani P."/>
            <person name="Mahato N.K."/>
            <person name="Lal R."/>
        </authorList>
    </citation>
    <scope>NUCLEOTIDE SEQUENCE [LARGE SCALE GENOMIC DNA]</scope>
    <source>
        <strain evidence="3 4">CT6</strain>
    </source>
</reference>
<evidence type="ECO:0000256" key="2">
    <source>
        <dbReference type="PROSITE-ProRule" id="PRU01282"/>
    </source>
</evidence>
<dbReference type="InterPro" id="IPR036249">
    <property type="entry name" value="Thioredoxin-like_sf"/>
</dbReference>
<evidence type="ECO:0000256" key="1">
    <source>
        <dbReference type="ARBA" id="ARBA00007198"/>
    </source>
</evidence>
<accession>A0A0U1PWY6</accession>
<evidence type="ECO:0000313" key="3">
    <source>
        <dbReference type="EMBL" id="KKW66947.1"/>
    </source>
</evidence>
<sequence length="127" mass="14172">MQSSHSIAVTLYGIPNCDTVKKSRAWFADRGVEVAFHDFKKAGLDDAVLREWLRTLGAQQLLNRRGTTWRKLTPQQQASAAHDAGVAALLLAQTSLIKRPVVRLEVDGKTHYTVGHVPEVWQTLLQD</sequence>
<evidence type="ECO:0000313" key="4">
    <source>
        <dbReference type="Proteomes" id="UP000050580"/>
    </source>
</evidence>
<dbReference type="Proteomes" id="UP000050580">
    <property type="component" value="Unassembled WGS sequence"/>
</dbReference>
<keyword evidence="4" id="KW-1185">Reference proteome</keyword>
<protein>
    <recommendedName>
        <fullName evidence="5">ArsC family transcriptional regulator</fullName>
    </recommendedName>
</protein>
<dbReference type="STRING" id="1610491.AAV94_12800"/>
<gene>
    <name evidence="3" type="ORF">AAV94_12800</name>
</gene>
<organism evidence="3 4">
    <name type="scientific">Lampropedia cohaerens</name>
    <dbReference type="NCBI Taxonomy" id="1610491"/>
    <lineage>
        <taxon>Bacteria</taxon>
        <taxon>Pseudomonadati</taxon>
        <taxon>Pseudomonadota</taxon>
        <taxon>Betaproteobacteria</taxon>
        <taxon>Burkholderiales</taxon>
        <taxon>Comamonadaceae</taxon>
        <taxon>Lampropedia</taxon>
    </lineage>
</organism>
<dbReference type="OrthoDB" id="9803749at2"/>
<dbReference type="PANTHER" id="PTHR30041">
    <property type="entry name" value="ARSENATE REDUCTASE"/>
    <property type="match status" value="1"/>
</dbReference>
<dbReference type="InterPro" id="IPR006660">
    <property type="entry name" value="Arsenate_reductase-like"/>
</dbReference>
<dbReference type="PANTHER" id="PTHR30041:SF8">
    <property type="entry name" value="PROTEIN YFFB"/>
    <property type="match status" value="1"/>
</dbReference>
<dbReference type="RefSeq" id="WP_046742611.1">
    <property type="nucleotide sequence ID" value="NZ_LBNQ01000040.1"/>
</dbReference>
<comment type="similarity">
    <text evidence="1 2">Belongs to the ArsC family.</text>
</comment>
<dbReference type="Gene3D" id="3.40.30.10">
    <property type="entry name" value="Glutaredoxin"/>
    <property type="match status" value="1"/>
</dbReference>
<dbReference type="PATRIC" id="fig|1610491.3.peg.2720"/>
<comment type="caution">
    <text evidence="3">The sequence shown here is derived from an EMBL/GenBank/DDBJ whole genome shotgun (WGS) entry which is preliminary data.</text>
</comment>
<dbReference type="EMBL" id="LBNQ01000040">
    <property type="protein sequence ID" value="KKW66947.1"/>
    <property type="molecule type" value="Genomic_DNA"/>
</dbReference>
<evidence type="ECO:0008006" key="5">
    <source>
        <dbReference type="Google" id="ProtNLM"/>
    </source>
</evidence>